<name>A0A6G1GN92_9PEZI</name>
<dbReference type="SUPFAM" id="SSF47396">
    <property type="entry name" value="Transcription factor IIA (TFIIA), alpha-helical domain"/>
    <property type="match status" value="1"/>
</dbReference>
<evidence type="ECO:0000313" key="11">
    <source>
        <dbReference type="EMBL" id="KAF1982227.1"/>
    </source>
</evidence>
<dbReference type="PIRSF" id="PIRSF009415">
    <property type="entry name" value="Hum_TFIIA_gamma"/>
    <property type="match status" value="1"/>
</dbReference>
<comment type="function">
    <text evidence="7">TFIIA is a component of the transcription machinery of RNA polymerase II and plays an important role in transcriptional activation. TFIIA in a complex with TBP mediates transcriptional activity.</text>
</comment>
<evidence type="ECO:0000256" key="5">
    <source>
        <dbReference type="ARBA" id="ARBA00023163"/>
    </source>
</evidence>
<dbReference type="InterPro" id="IPR003194">
    <property type="entry name" value="TFIIA_gsu"/>
</dbReference>
<evidence type="ECO:0000259" key="10">
    <source>
        <dbReference type="Pfam" id="PF02751"/>
    </source>
</evidence>
<comment type="subcellular location">
    <subcellularLocation>
        <location evidence="1 8">Nucleus</location>
    </subcellularLocation>
</comment>
<gene>
    <name evidence="11" type="ORF">K402DRAFT_397817</name>
</gene>
<keyword evidence="4 8" id="KW-0805">Transcription regulation</keyword>
<dbReference type="Proteomes" id="UP000800041">
    <property type="component" value="Unassembled WGS sequence"/>
</dbReference>
<proteinExistence type="inferred from homology"/>
<dbReference type="Gene3D" id="2.30.18.10">
    <property type="entry name" value="Transcription factor IIA (TFIIA), beta-barrel domain"/>
    <property type="match status" value="1"/>
</dbReference>
<dbReference type="OrthoDB" id="586585at2759"/>
<dbReference type="CDD" id="cd10014">
    <property type="entry name" value="TFIIA_gamma_C"/>
    <property type="match status" value="1"/>
</dbReference>
<evidence type="ECO:0000256" key="8">
    <source>
        <dbReference type="PIRNR" id="PIRNR009415"/>
    </source>
</evidence>
<evidence type="ECO:0000256" key="7">
    <source>
        <dbReference type="ARBA" id="ARBA00024733"/>
    </source>
</evidence>
<dbReference type="Pfam" id="PF02751">
    <property type="entry name" value="TFIIA_gamma_C"/>
    <property type="match status" value="1"/>
</dbReference>
<keyword evidence="6 8" id="KW-0539">Nucleus</keyword>
<protein>
    <recommendedName>
        <fullName evidence="3 8">Transcription initiation factor IIA subunit 2</fullName>
    </recommendedName>
</protein>
<keyword evidence="11" id="KW-0648">Protein biosynthesis</keyword>
<keyword evidence="11" id="KW-0396">Initiation factor</keyword>
<dbReference type="GO" id="GO:0003743">
    <property type="term" value="F:translation initiation factor activity"/>
    <property type="evidence" value="ECO:0007669"/>
    <property type="project" value="UniProtKB-KW"/>
</dbReference>
<evidence type="ECO:0000313" key="12">
    <source>
        <dbReference type="Proteomes" id="UP000800041"/>
    </source>
</evidence>
<dbReference type="SUPFAM" id="SSF50784">
    <property type="entry name" value="Transcription factor IIA (TFIIA), beta-barrel domain"/>
    <property type="match status" value="1"/>
</dbReference>
<dbReference type="InterPro" id="IPR009083">
    <property type="entry name" value="TFIIA_a-hlx"/>
</dbReference>
<evidence type="ECO:0000256" key="2">
    <source>
        <dbReference type="ARBA" id="ARBA00007675"/>
    </source>
</evidence>
<evidence type="ECO:0000256" key="1">
    <source>
        <dbReference type="ARBA" id="ARBA00004123"/>
    </source>
</evidence>
<sequence>MAATNNDKQYYEIYRRASLGNALADELDNFITAGRFDPQLAIKFLNIFDKVVTEVFAEKVKSRMSFKGHLDTYRFCDDVWTFIIKDVTFKLDNSASIQADRIKIVAMNNKKPGET</sequence>
<dbReference type="Pfam" id="PF02268">
    <property type="entry name" value="TFIIA_gamma_N"/>
    <property type="match status" value="1"/>
</dbReference>
<feature type="domain" description="Transcription initiation factor IIA gamma subunit N-terminal" evidence="9">
    <location>
        <begin position="10"/>
        <end position="55"/>
    </location>
</feature>
<dbReference type="InterPro" id="IPR015872">
    <property type="entry name" value="TFIIA_gsu_N"/>
</dbReference>
<organism evidence="11 12">
    <name type="scientific">Aulographum hederae CBS 113979</name>
    <dbReference type="NCBI Taxonomy" id="1176131"/>
    <lineage>
        <taxon>Eukaryota</taxon>
        <taxon>Fungi</taxon>
        <taxon>Dikarya</taxon>
        <taxon>Ascomycota</taxon>
        <taxon>Pezizomycotina</taxon>
        <taxon>Dothideomycetes</taxon>
        <taxon>Pleosporomycetidae</taxon>
        <taxon>Aulographales</taxon>
        <taxon>Aulographaceae</taxon>
    </lineage>
</organism>
<dbReference type="Gene3D" id="1.10.287.190">
    <property type="entry name" value="Transcription factor IIA gamma subunit, alpha-helical domain"/>
    <property type="match status" value="1"/>
</dbReference>
<dbReference type="InterPro" id="IPR009088">
    <property type="entry name" value="TFIIA_b-brl"/>
</dbReference>
<evidence type="ECO:0000256" key="6">
    <source>
        <dbReference type="ARBA" id="ARBA00023242"/>
    </source>
</evidence>
<keyword evidence="12" id="KW-1185">Reference proteome</keyword>
<keyword evidence="5 8" id="KW-0804">Transcription</keyword>
<accession>A0A6G1GN92</accession>
<reference evidence="11" key="1">
    <citation type="journal article" date="2020" name="Stud. Mycol.">
        <title>101 Dothideomycetes genomes: a test case for predicting lifestyles and emergence of pathogens.</title>
        <authorList>
            <person name="Haridas S."/>
            <person name="Albert R."/>
            <person name="Binder M."/>
            <person name="Bloem J."/>
            <person name="Labutti K."/>
            <person name="Salamov A."/>
            <person name="Andreopoulos B."/>
            <person name="Baker S."/>
            <person name="Barry K."/>
            <person name="Bills G."/>
            <person name="Bluhm B."/>
            <person name="Cannon C."/>
            <person name="Castanera R."/>
            <person name="Culley D."/>
            <person name="Daum C."/>
            <person name="Ezra D."/>
            <person name="Gonzalez J."/>
            <person name="Henrissat B."/>
            <person name="Kuo A."/>
            <person name="Liang C."/>
            <person name="Lipzen A."/>
            <person name="Lutzoni F."/>
            <person name="Magnuson J."/>
            <person name="Mondo S."/>
            <person name="Nolan M."/>
            <person name="Ohm R."/>
            <person name="Pangilinan J."/>
            <person name="Park H.-J."/>
            <person name="Ramirez L."/>
            <person name="Alfaro M."/>
            <person name="Sun H."/>
            <person name="Tritt A."/>
            <person name="Yoshinaga Y."/>
            <person name="Zwiers L.-H."/>
            <person name="Turgeon B."/>
            <person name="Goodwin S."/>
            <person name="Spatafora J."/>
            <person name="Crous P."/>
            <person name="Grigoriev I."/>
        </authorList>
    </citation>
    <scope>NUCLEOTIDE SEQUENCE</scope>
    <source>
        <strain evidence="11">CBS 113979</strain>
    </source>
</reference>
<dbReference type="InterPro" id="IPR015871">
    <property type="entry name" value="TFIIA_gsu_C"/>
</dbReference>
<dbReference type="GO" id="GO:0006367">
    <property type="term" value="P:transcription initiation at RNA polymerase II promoter"/>
    <property type="evidence" value="ECO:0007669"/>
    <property type="project" value="InterPro"/>
</dbReference>
<evidence type="ECO:0000259" key="9">
    <source>
        <dbReference type="Pfam" id="PF02268"/>
    </source>
</evidence>
<evidence type="ECO:0000256" key="4">
    <source>
        <dbReference type="ARBA" id="ARBA00023015"/>
    </source>
</evidence>
<dbReference type="GO" id="GO:0005672">
    <property type="term" value="C:transcription factor TFIIA complex"/>
    <property type="evidence" value="ECO:0007669"/>
    <property type="project" value="InterPro"/>
</dbReference>
<evidence type="ECO:0000256" key="3">
    <source>
        <dbReference type="ARBA" id="ARBA00019928"/>
    </source>
</evidence>
<dbReference type="PANTHER" id="PTHR10966">
    <property type="entry name" value="TRANSCRIPTION INITIATION FACTOR IIA SUBUNIT 2"/>
    <property type="match status" value="1"/>
</dbReference>
<feature type="domain" description="Transcription initiation factor IIA gamma subunit C-terminal" evidence="10">
    <location>
        <begin position="67"/>
        <end position="108"/>
    </location>
</feature>
<dbReference type="AlphaFoldDB" id="A0A6G1GN92"/>
<dbReference type="EMBL" id="ML977187">
    <property type="protein sequence ID" value="KAF1982227.1"/>
    <property type="molecule type" value="Genomic_DNA"/>
</dbReference>
<comment type="similarity">
    <text evidence="2 8">Belongs to the TFIIA subunit 2 family.</text>
</comment>
<dbReference type="FunFam" id="2.30.18.10:FF:000003">
    <property type="entry name" value="Transcription initiation factor IIA subunit 2"/>
    <property type="match status" value="1"/>
</dbReference>